<dbReference type="InterPro" id="IPR020806">
    <property type="entry name" value="PKS_PP-bd"/>
</dbReference>
<dbReference type="SUPFAM" id="SSF47336">
    <property type="entry name" value="ACP-like"/>
    <property type="match status" value="1"/>
</dbReference>
<evidence type="ECO:0000256" key="6">
    <source>
        <dbReference type="ARBA" id="ARBA00022553"/>
    </source>
</evidence>
<proteinExistence type="predicted"/>
<evidence type="ECO:0000313" key="14">
    <source>
        <dbReference type="Proteomes" id="UP001595533"/>
    </source>
</evidence>
<evidence type="ECO:0000256" key="2">
    <source>
        <dbReference type="ARBA" id="ARBA00004792"/>
    </source>
</evidence>
<evidence type="ECO:0000256" key="5">
    <source>
        <dbReference type="ARBA" id="ARBA00022490"/>
    </source>
</evidence>
<feature type="active site" description="Proton acceptor; for dehydratase activity" evidence="9">
    <location>
        <position position="1293"/>
    </location>
</feature>
<dbReference type="Pfam" id="PF13738">
    <property type="entry name" value="Pyr_redox_3"/>
    <property type="match status" value="1"/>
</dbReference>
<dbReference type="Proteomes" id="UP001595533">
    <property type="component" value="Unassembled WGS sequence"/>
</dbReference>
<dbReference type="InterPro" id="IPR042104">
    <property type="entry name" value="PKS_dehydratase_sf"/>
</dbReference>
<dbReference type="SMART" id="SM00825">
    <property type="entry name" value="PKS_KS"/>
    <property type="match status" value="1"/>
</dbReference>
<evidence type="ECO:0000256" key="7">
    <source>
        <dbReference type="ARBA" id="ARBA00022679"/>
    </source>
</evidence>
<dbReference type="InterPro" id="IPR014031">
    <property type="entry name" value="Ketoacyl_synth_C"/>
</dbReference>
<dbReference type="RefSeq" id="WP_379876555.1">
    <property type="nucleotide sequence ID" value="NZ_JBHRTS010000007.1"/>
</dbReference>
<comment type="subcellular location">
    <subcellularLocation>
        <location evidence="1">Cytoplasm</location>
    </subcellularLocation>
</comment>
<dbReference type="PANTHER" id="PTHR43775:SF37">
    <property type="entry name" value="SI:DKEY-61P9.11"/>
    <property type="match status" value="1"/>
</dbReference>
<keyword evidence="6" id="KW-0597">Phosphoprotein</keyword>
<dbReference type="InterPro" id="IPR018201">
    <property type="entry name" value="Ketoacyl_synth_AS"/>
</dbReference>
<dbReference type="EMBL" id="JBHRTS010000007">
    <property type="protein sequence ID" value="MFC3195095.1"/>
    <property type="molecule type" value="Genomic_DNA"/>
</dbReference>
<comment type="pathway">
    <text evidence="3">Lipid metabolism; fatty acid biosynthesis.</text>
</comment>
<reference evidence="14" key="1">
    <citation type="journal article" date="2019" name="Int. J. Syst. Evol. Microbiol.">
        <title>The Global Catalogue of Microorganisms (GCM) 10K type strain sequencing project: providing services to taxonomists for standard genome sequencing and annotation.</title>
        <authorList>
            <consortium name="The Broad Institute Genomics Platform"/>
            <consortium name="The Broad Institute Genome Sequencing Center for Infectious Disease"/>
            <person name="Wu L."/>
            <person name="Ma J."/>
        </authorList>
    </citation>
    <scope>NUCLEOTIDE SEQUENCE [LARGE SCALE GENOMIC DNA]</scope>
    <source>
        <strain evidence="14">KCTC 42953</strain>
    </source>
</reference>
<feature type="domain" description="Ketosynthase family 3 (KS3)" evidence="11">
    <location>
        <begin position="639"/>
        <end position="1073"/>
    </location>
</feature>
<evidence type="ECO:0000256" key="8">
    <source>
        <dbReference type="ARBA" id="ARBA00022737"/>
    </source>
</evidence>
<evidence type="ECO:0000259" key="12">
    <source>
        <dbReference type="PROSITE" id="PS52019"/>
    </source>
</evidence>
<dbReference type="Gene3D" id="3.40.47.10">
    <property type="match status" value="1"/>
</dbReference>
<evidence type="ECO:0000256" key="1">
    <source>
        <dbReference type="ARBA" id="ARBA00004496"/>
    </source>
</evidence>
<dbReference type="InterPro" id="IPR036188">
    <property type="entry name" value="FAD/NAD-bd_sf"/>
</dbReference>
<dbReference type="InterPro" id="IPR020841">
    <property type="entry name" value="PKS_Beta-ketoAc_synthase_dom"/>
</dbReference>
<organism evidence="13 14">
    <name type="scientific">Marinicella sediminis</name>
    <dbReference type="NCBI Taxonomy" id="1792834"/>
    <lineage>
        <taxon>Bacteria</taxon>
        <taxon>Pseudomonadati</taxon>
        <taxon>Pseudomonadota</taxon>
        <taxon>Gammaproteobacteria</taxon>
        <taxon>Lysobacterales</taxon>
        <taxon>Marinicellaceae</taxon>
        <taxon>Marinicella</taxon>
    </lineage>
</organism>
<dbReference type="PROSITE" id="PS50075">
    <property type="entry name" value="CARRIER"/>
    <property type="match status" value="1"/>
</dbReference>
<feature type="domain" description="PKS/mFAS DH" evidence="12">
    <location>
        <begin position="1264"/>
        <end position="1554"/>
    </location>
</feature>
<evidence type="ECO:0000256" key="3">
    <source>
        <dbReference type="ARBA" id="ARBA00005194"/>
    </source>
</evidence>
<evidence type="ECO:0000256" key="9">
    <source>
        <dbReference type="PROSITE-ProRule" id="PRU01363"/>
    </source>
</evidence>
<feature type="non-terminal residue" evidence="13">
    <location>
        <position position="1584"/>
    </location>
</feature>
<dbReference type="InterPro" id="IPR049900">
    <property type="entry name" value="PKS_mFAS_DH"/>
</dbReference>
<name>A0ABV7JAD8_9GAMM</name>
<dbReference type="InterPro" id="IPR014030">
    <property type="entry name" value="Ketoacyl_synth_N"/>
</dbReference>
<dbReference type="InterPro" id="IPR020807">
    <property type="entry name" value="PKS_DH"/>
</dbReference>
<dbReference type="PROSITE" id="PS00606">
    <property type="entry name" value="KS3_1"/>
    <property type="match status" value="1"/>
</dbReference>
<dbReference type="Pfam" id="PF22336">
    <property type="entry name" value="RhiE-like_linker"/>
    <property type="match status" value="1"/>
</dbReference>
<feature type="region of interest" description="N-terminal hotdog fold" evidence="9">
    <location>
        <begin position="1264"/>
        <end position="1391"/>
    </location>
</feature>
<dbReference type="Pfam" id="PF14765">
    <property type="entry name" value="PS-DH"/>
    <property type="match status" value="1"/>
</dbReference>
<dbReference type="SUPFAM" id="SSF53901">
    <property type="entry name" value="Thiolase-like"/>
    <property type="match status" value="1"/>
</dbReference>
<keyword evidence="8" id="KW-0677">Repeat</keyword>
<keyword evidence="4" id="KW-0596">Phosphopantetheine</keyword>
<dbReference type="Gene3D" id="1.10.1240.100">
    <property type="match status" value="1"/>
</dbReference>
<comment type="caution">
    <text evidence="13">The sequence shown here is derived from an EMBL/GenBank/DDBJ whole genome shotgun (WGS) entry which is preliminary data.</text>
</comment>
<dbReference type="SUPFAM" id="SSF51905">
    <property type="entry name" value="FAD/NAD(P)-binding domain"/>
    <property type="match status" value="2"/>
</dbReference>
<dbReference type="Pfam" id="PF02801">
    <property type="entry name" value="Ketoacyl-synt_C"/>
    <property type="match status" value="1"/>
</dbReference>
<dbReference type="InterPro" id="IPR049551">
    <property type="entry name" value="PKS_DH_C"/>
</dbReference>
<dbReference type="PANTHER" id="PTHR43775">
    <property type="entry name" value="FATTY ACID SYNTHASE"/>
    <property type="match status" value="1"/>
</dbReference>
<dbReference type="InterPro" id="IPR054514">
    <property type="entry name" value="RhiE-like_linker"/>
</dbReference>
<dbReference type="Gene3D" id="1.10.1200.10">
    <property type="entry name" value="ACP-like"/>
    <property type="match status" value="1"/>
</dbReference>
<comment type="pathway">
    <text evidence="2">Antibiotic biosynthesis.</text>
</comment>
<sequence length="1584" mass="176176">MKTQQPEHKVIIVGAGLSGICMGITLKKMGIDFVILEKNDAAGGTWFNNLYPGCGCDIPMFAYCYSFEKFEGDAWPKQPEILAYLKDCVRQYNIEENIVFNASAQQAKFDEHRGQWTVTLAEGKQFTAQFLINATGQLNRLNYPKITGIEQFQNTVCHSAEWDSGIATAGKKIGIVGNGATALQLVEALQPVAEQVCVFARSAKYVFPRVNYSPMTINKMHSDEHFWRETRARFSVAQDEYRKLLDEYPKVDPFDEQSEMKQLYAQSNINDWDEFDAFYTWLEGQNMRPDYPTGCSRPLASNTYHKAIREANVTVYNGHIDQFDEQGVVINGNHQALDLVIMATGFDLNNLIPPYEIVGAAEQRLSDSWADSPEAYLGLATAGFPNLFFLYGPNTNTNSSSVTFFVESQVEYIKQMLESQQKRDFRLITVKPDVQKGYMQYMLDKCQQATESADCSSWYKNDNNINISTFPGGYQEYKALTETFRAEDYSIVYTAASSQLNKATDVSKVIEDVVEIFSTTTGLAVREVNAGKPLRDYAMDSILITDFIKRVNNHYQLNLDAAVFFEYPDLSSFCSSLAEMLPEALPLSKTAHVSDESSHQTPVLPSLSHTQIKMLKAANQSIEVNQHRPNQPNTLIDSHEPIAVIGAHGYFPQANNLEELWDNLASERDCIAEVPLDRWDWQAYFGNPADGNKTRVKWGGFIDGVDQFDPLFFQISPREAELMDPQHRLFLQCCWELVELAGYNPNALTDQRVGVILGINLNDYAELVQQQASRNDTLQMSGLMHLFGANRISYLFGFTGPSEVIDTACSSSLVAIHRGIQSLRQGDCDMVIAGGSNLMLSPKMHLLYSKAGMLAVDGRCKTFSAEANGYARGEGVAAVLLKGLSAAEKDGDMIMGLIRGSSENHGGKASSLTAPNPILQARLVEDAITQADIDPRTIGLIECHGTGTALGDPIEFNGLRMAFDKLYQKYGVDFIGAHCGLGSIKSNIGHLETTAGVAGLIKILLCFKHKQIPATINHSPLNEQIHLNDTPFYIVEKSQAWNPITLNGTRYPRRAGVSSFGAGGTNAHVILEEYAPKIDNPQAHAVDSPHLFPVSAKSQLQLQQKVEDLYTHLLQQISQGISEHSYLTSVAYTLQLGREEMEHRFCVVADSMAALISHLKSFIENPVETSEIHTGNVITGGDLVHMFSDDDDLQMTVKRWMAGEKLNSLAKLWVKGLSLDWKQLHANRTPLRVQLPTHPFNKQRHWFNGDHGSELFSGTGQLLHPLVHQNISDFSRQAYATDFLGTEFFLRDHKVRPEKNAPQSIRILPAVVYLEMVTQAFHQATGEPGGSTVEFSQVAWIQPLIVEEQQKAIVSFDENEHQEMTFTVASLVDDQEVVHCQGLISETEVQGSSTHDLAALQQSTHTDQLHDQDIYQGLFDMGLDYGPTHRSLKAIYLDHQQLLAHLAIPDILEVKQWDFALHPSLLDGVLQACNALITDLRQPTSAPSLPFALESLAVLKQCDTEIFAFIRRAESGQGRSGLDKMDIDIINPNGEVALVIKGLTVRQASKLDLSSKNATGRLYASPHWSHLPLSSVTPVNGMGH</sequence>
<dbReference type="CDD" id="cd00833">
    <property type="entry name" value="PKS"/>
    <property type="match status" value="1"/>
</dbReference>
<dbReference type="InterPro" id="IPR036736">
    <property type="entry name" value="ACP-like_sf"/>
</dbReference>
<keyword evidence="14" id="KW-1185">Reference proteome</keyword>
<dbReference type="PROSITE" id="PS52019">
    <property type="entry name" value="PKS_MFAS_DH"/>
    <property type="match status" value="1"/>
</dbReference>
<dbReference type="PROSITE" id="PS52004">
    <property type="entry name" value="KS3_2"/>
    <property type="match status" value="1"/>
</dbReference>
<keyword evidence="7" id="KW-0808">Transferase</keyword>
<evidence type="ECO:0000256" key="4">
    <source>
        <dbReference type="ARBA" id="ARBA00022450"/>
    </source>
</evidence>
<dbReference type="Pfam" id="PF21089">
    <property type="entry name" value="PKS_DH_N"/>
    <property type="match status" value="1"/>
</dbReference>
<feature type="domain" description="Carrier" evidence="10">
    <location>
        <begin position="504"/>
        <end position="581"/>
    </location>
</feature>
<accession>A0ABV7JAD8</accession>
<gene>
    <name evidence="13" type="ORF">ACFODZ_12655</name>
</gene>
<dbReference type="InterPro" id="IPR009081">
    <property type="entry name" value="PP-bd_ACP"/>
</dbReference>
<evidence type="ECO:0000313" key="13">
    <source>
        <dbReference type="EMBL" id="MFC3195095.1"/>
    </source>
</evidence>
<dbReference type="InterPro" id="IPR049552">
    <property type="entry name" value="PKS_DH_N"/>
</dbReference>
<dbReference type="InterPro" id="IPR050091">
    <property type="entry name" value="PKS_NRPS_Biosynth_Enz"/>
</dbReference>
<dbReference type="Gene3D" id="3.50.50.60">
    <property type="entry name" value="FAD/NAD(P)-binding domain"/>
    <property type="match status" value="2"/>
</dbReference>
<feature type="region of interest" description="C-terminal hotdog fold" evidence="9">
    <location>
        <begin position="1405"/>
        <end position="1554"/>
    </location>
</feature>
<feature type="active site" description="Proton donor; for dehydratase activity" evidence="9">
    <location>
        <position position="1467"/>
    </location>
</feature>
<evidence type="ECO:0000259" key="10">
    <source>
        <dbReference type="PROSITE" id="PS50075"/>
    </source>
</evidence>
<dbReference type="SMART" id="SM00826">
    <property type="entry name" value="PKS_DH"/>
    <property type="match status" value="1"/>
</dbReference>
<evidence type="ECO:0000259" key="11">
    <source>
        <dbReference type="PROSITE" id="PS52004"/>
    </source>
</evidence>
<dbReference type="InterPro" id="IPR016039">
    <property type="entry name" value="Thiolase-like"/>
</dbReference>
<dbReference type="SMART" id="SM00823">
    <property type="entry name" value="PKS_PP"/>
    <property type="match status" value="1"/>
</dbReference>
<dbReference type="Gene3D" id="3.10.129.110">
    <property type="entry name" value="Polyketide synthase dehydratase"/>
    <property type="match status" value="1"/>
</dbReference>
<dbReference type="Pfam" id="PF00550">
    <property type="entry name" value="PP-binding"/>
    <property type="match status" value="1"/>
</dbReference>
<dbReference type="Pfam" id="PF00109">
    <property type="entry name" value="ketoacyl-synt"/>
    <property type="match status" value="1"/>
</dbReference>
<protein>
    <submittedName>
        <fullName evidence="13">Beta-ketoacyl synthase N-terminal-like domain-containing protein</fullName>
    </submittedName>
</protein>
<keyword evidence="5" id="KW-0963">Cytoplasm</keyword>